<organism evidence="4 5">
    <name type="scientific">Pelodiscus sinensis</name>
    <name type="common">Chinese softshell turtle</name>
    <name type="synonym">Trionyx sinensis</name>
    <dbReference type="NCBI Taxonomy" id="13735"/>
    <lineage>
        <taxon>Eukaryota</taxon>
        <taxon>Metazoa</taxon>
        <taxon>Chordata</taxon>
        <taxon>Craniata</taxon>
        <taxon>Vertebrata</taxon>
        <taxon>Euteleostomi</taxon>
        <taxon>Archelosauria</taxon>
        <taxon>Testudinata</taxon>
        <taxon>Testudines</taxon>
        <taxon>Cryptodira</taxon>
        <taxon>Trionychia</taxon>
        <taxon>Trionychidae</taxon>
        <taxon>Pelodiscus</taxon>
    </lineage>
</organism>
<dbReference type="PANTHER" id="PTHR45710">
    <property type="entry name" value="C-TYPE LECTIN DOMAIN-CONTAINING PROTEIN 180"/>
    <property type="match status" value="1"/>
</dbReference>
<dbReference type="OMA" id="SHAHWIC"/>
<dbReference type="GO" id="GO:0005886">
    <property type="term" value="C:plasma membrane"/>
    <property type="evidence" value="ECO:0007669"/>
    <property type="project" value="UniProtKB-SubCell"/>
</dbReference>
<proteinExistence type="predicted"/>
<dbReference type="SUPFAM" id="SSF56436">
    <property type="entry name" value="C-type lectin-like"/>
    <property type="match status" value="1"/>
</dbReference>
<reference evidence="4" key="4">
    <citation type="submission" date="2025-09" db="UniProtKB">
        <authorList>
            <consortium name="Ensembl"/>
        </authorList>
    </citation>
    <scope>IDENTIFICATION</scope>
</reference>
<dbReference type="AlphaFoldDB" id="K7GB18"/>
<reference evidence="4" key="3">
    <citation type="submission" date="2025-08" db="UniProtKB">
        <authorList>
            <consortium name="Ensembl"/>
        </authorList>
    </citation>
    <scope>IDENTIFICATION</scope>
</reference>
<dbReference type="Proteomes" id="UP000007267">
    <property type="component" value="Unassembled WGS sequence"/>
</dbReference>
<evidence type="ECO:0000256" key="1">
    <source>
        <dbReference type="ARBA" id="ARBA00004401"/>
    </source>
</evidence>
<evidence type="ECO:0000313" key="4">
    <source>
        <dbReference type="Ensembl" id="ENSPSIP00000017479.1"/>
    </source>
</evidence>
<name>K7GB18_PELSI</name>
<dbReference type="PROSITE" id="PS50041">
    <property type="entry name" value="C_TYPE_LECTIN_2"/>
    <property type="match status" value="1"/>
</dbReference>
<dbReference type="InterPro" id="IPR033992">
    <property type="entry name" value="NKR-like_CTLD"/>
</dbReference>
<dbReference type="Pfam" id="PF00059">
    <property type="entry name" value="Lectin_C"/>
    <property type="match status" value="1"/>
</dbReference>
<dbReference type="HOGENOM" id="CLU_049894_8_4_1"/>
<dbReference type="GO" id="GO:0030246">
    <property type="term" value="F:carbohydrate binding"/>
    <property type="evidence" value="ECO:0007669"/>
    <property type="project" value="UniProtKB-KW"/>
</dbReference>
<reference evidence="5" key="1">
    <citation type="submission" date="2011-10" db="EMBL/GenBank/DDBJ databases">
        <authorList>
            <consortium name="Soft-shell Turtle Genome Consortium"/>
        </authorList>
    </citation>
    <scope>NUCLEOTIDE SEQUENCE [LARGE SCALE GENOMIC DNA]</scope>
    <source>
        <strain evidence="5">Daiwa-1</strain>
    </source>
</reference>
<dbReference type="Gene3D" id="3.10.100.10">
    <property type="entry name" value="Mannose-Binding Protein A, subunit A"/>
    <property type="match status" value="1"/>
</dbReference>
<dbReference type="InterPro" id="IPR001304">
    <property type="entry name" value="C-type_lectin-like"/>
</dbReference>
<keyword evidence="2" id="KW-0430">Lectin</keyword>
<dbReference type="Ensembl" id="ENSPSIT00000017558.1">
    <property type="protein sequence ID" value="ENSPSIP00000017479.1"/>
    <property type="gene ID" value="ENSPSIG00000015541.1"/>
</dbReference>
<dbReference type="EMBL" id="AGCU01170270">
    <property type="status" value="NOT_ANNOTATED_CDS"/>
    <property type="molecule type" value="Genomic_DNA"/>
</dbReference>
<dbReference type="InterPro" id="IPR016187">
    <property type="entry name" value="CTDL_fold"/>
</dbReference>
<dbReference type="GeneTree" id="ENSGT00940000155319"/>
<dbReference type="CDD" id="cd03593">
    <property type="entry name" value="CLECT_NK_receptors_like"/>
    <property type="match status" value="1"/>
</dbReference>
<feature type="domain" description="C-type lectin" evidence="3">
    <location>
        <begin position="18"/>
        <end position="120"/>
    </location>
</feature>
<dbReference type="eggNOG" id="KOG4297">
    <property type="taxonomic scope" value="Eukaryota"/>
</dbReference>
<evidence type="ECO:0000259" key="3">
    <source>
        <dbReference type="PROSITE" id="PS50041"/>
    </source>
</evidence>
<dbReference type="SMART" id="SM00034">
    <property type="entry name" value="CLECT"/>
    <property type="match status" value="1"/>
</dbReference>
<dbReference type="InterPro" id="IPR050828">
    <property type="entry name" value="C-type_lectin/matrix_domain"/>
</dbReference>
<dbReference type="InterPro" id="IPR016186">
    <property type="entry name" value="C-type_lectin-like/link_sf"/>
</dbReference>
<evidence type="ECO:0000313" key="5">
    <source>
        <dbReference type="Proteomes" id="UP000007267"/>
    </source>
</evidence>
<accession>K7GB18</accession>
<protein>
    <recommendedName>
        <fullName evidence="3">C-type lectin domain-containing protein</fullName>
    </recommendedName>
</protein>
<evidence type="ECO:0000256" key="2">
    <source>
        <dbReference type="ARBA" id="ARBA00022734"/>
    </source>
</evidence>
<comment type="subcellular location">
    <subcellularLocation>
        <location evidence="1">Cell membrane</location>
        <topology evidence="1">Single-pass type II membrane protein</topology>
    </subcellularLocation>
</comment>
<dbReference type="PANTHER" id="PTHR45710:SF35">
    <property type="entry name" value="C-TYPE LECTIN DOMAIN FAMILY 2 MEMBER D"/>
    <property type="match status" value="1"/>
</dbReference>
<sequence>CSSGPPAGPGCLDDWVGYRGKCYYFSEVEGNWTNSQTNCSGFRASLVVFDSEQEKVRERDGHRLNHWLGLRREQGQPWKRVNGTEFNLWFDIKGGGDCAYLSPAFVGSSRCSSHAHWICSKQDAYTAGKNVTIPV</sequence>
<keyword evidence="5" id="KW-1185">Reference proteome</keyword>
<reference evidence="5" key="2">
    <citation type="journal article" date="2013" name="Nat. Genet.">
        <title>The draft genomes of soft-shell turtle and green sea turtle yield insights into the development and evolution of the turtle-specific body plan.</title>
        <authorList>
            <person name="Wang Z."/>
            <person name="Pascual-Anaya J."/>
            <person name="Zadissa A."/>
            <person name="Li W."/>
            <person name="Niimura Y."/>
            <person name="Huang Z."/>
            <person name="Li C."/>
            <person name="White S."/>
            <person name="Xiong Z."/>
            <person name="Fang D."/>
            <person name="Wang B."/>
            <person name="Ming Y."/>
            <person name="Chen Y."/>
            <person name="Zheng Y."/>
            <person name="Kuraku S."/>
            <person name="Pignatelli M."/>
            <person name="Herrero J."/>
            <person name="Beal K."/>
            <person name="Nozawa M."/>
            <person name="Li Q."/>
            <person name="Wang J."/>
            <person name="Zhang H."/>
            <person name="Yu L."/>
            <person name="Shigenobu S."/>
            <person name="Wang J."/>
            <person name="Liu J."/>
            <person name="Flicek P."/>
            <person name="Searle S."/>
            <person name="Wang J."/>
            <person name="Kuratani S."/>
            <person name="Yin Y."/>
            <person name="Aken B."/>
            <person name="Zhang G."/>
            <person name="Irie N."/>
        </authorList>
    </citation>
    <scope>NUCLEOTIDE SEQUENCE [LARGE SCALE GENOMIC DNA]</scope>
    <source>
        <strain evidence="5">Daiwa-1</strain>
    </source>
</reference>